<organism evidence="7 8">
    <name type="scientific">Chrysophaeum taylorii</name>
    <dbReference type="NCBI Taxonomy" id="2483200"/>
    <lineage>
        <taxon>Eukaryota</taxon>
        <taxon>Sar</taxon>
        <taxon>Stramenopiles</taxon>
        <taxon>Ochrophyta</taxon>
        <taxon>Pelagophyceae</taxon>
        <taxon>Pelagomonadales</taxon>
        <taxon>Pelagomonadaceae</taxon>
        <taxon>Chrysophaeum</taxon>
    </lineage>
</organism>
<keyword evidence="4" id="KW-0067">ATP-binding</keyword>
<dbReference type="GO" id="GO:0004674">
    <property type="term" value="F:protein serine/threonine kinase activity"/>
    <property type="evidence" value="ECO:0007669"/>
    <property type="project" value="TreeGrafter"/>
</dbReference>
<comment type="caution">
    <text evidence="7">The sequence shown here is derived from an EMBL/GenBank/DDBJ whole genome shotgun (WGS) entry which is preliminary data.</text>
</comment>
<evidence type="ECO:0000256" key="4">
    <source>
        <dbReference type="ARBA" id="ARBA00022840"/>
    </source>
</evidence>
<evidence type="ECO:0000313" key="7">
    <source>
        <dbReference type="EMBL" id="KAJ8613877.1"/>
    </source>
</evidence>
<dbReference type="InterPro" id="IPR000719">
    <property type="entry name" value="Prot_kinase_dom"/>
</dbReference>
<dbReference type="PANTHER" id="PTHR44329">
    <property type="entry name" value="SERINE/THREONINE-PROTEIN KINASE TNNI3K-RELATED"/>
    <property type="match status" value="1"/>
</dbReference>
<dbReference type="PANTHER" id="PTHR44329:SF288">
    <property type="entry name" value="MITOGEN-ACTIVATED PROTEIN KINASE KINASE KINASE 20"/>
    <property type="match status" value="1"/>
</dbReference>
<evidence type="ECO:0000256" key="1">
    <source>
        <dbReference type="ARBA" id="ARBA00022679"/>
    </source>
</evidence>
<proteinExistence type="predicted"/>
<protein>
    <recommendedName>
        <fullName evidence="6">Protein kinase domain-containing protein</fullName>
    </recommendedName>
</protein>
<dbReference type="Gene3D" id="3.30.200.20">
    <property type="entry name" value="Phosphorylase Kinase, domain 1"/>
    <property type="match status" value="1"/>
</dbReference>
<gene>
    <name evidence="7" type="ORF">CTAYLR_008674</name>
</gene>
<dbReference type="SUPFAM" id="SSF56112">
    <property type="entry name" value="Protein kinase-like (PK-like)"/>
    <property type="match status" value="1"/>
</dbReference>
<feature type="region of interest" description="Disordered" evidence="5">
    <location>
        <begin position="346"/>
        <end position="374"/>
    </location>
</feature>
<keyword evidence="3" id="KW-0418">Kinase</keyword>
<sequence length="409" mass="45799">MESSPHWLPRKMLLRSSLSWSSERRRRVRRTRRPLPAEVLEDGLEIPTLDLRSLGDVRCVGGGSQGWILWCEKGALKVLRPALNAKLGLEGFRQECNILARLSHENICRLRGVGTTPDHRPCALLEWVETDVSKALRLREMPAAAVEIEREWPSSSRLRLAVELSSALDYLHAMMGTYVILHRDLKPDNFGLKRGTLKLLDFGLAVAVRKDPGYPPTTAERFKLSGKVGSIRYMAPECGRAEPYGLGADIYSFAISTWEILALSGRPFDHLTIPLHRATVICGPHRPSMPLTWDRRLLKLFAKAWHPDPALRPSAKHLHQTILDLRATKGDPLNRDHKSLLARWRFPGRAPGDTKDHPVERSTTVPSGNWGGANSARLWKTVTSSRGKHLATSRLRTGGRGRVTLKPSG</sequence>
<evidence type="ECO:0000259" key="6">
    <source>
        <dbReference type="PROSITE" id="PS50011"/>
    </source>
</evidence>
<keyword evidence="8" id="KW-1185">Reference proteome</keyword>
<dbReference type="InterPro" id="IPR001245">
    <property type="entry name" value="Ser-Thr/Tyr_kinase_cat_dom"/>
</dbReference>
<evidence type="ECO:0000256" key="5">
    <source>
        <dbReference type="SAM" id="MobiDB-lite"/>
    </source>
</evidence>
<dbReference type="Gene3D" id="1.10.510.10">
    <property type="entry name" value="Transferase(Phosphotransferase) domain 1"/>
    <property type="match status" value="1"/>
</dbReference>
<dbReference type="PROSITE" id="PS50011">
    <property type="entry name" value="PROTEIN_KINASE_DOM"/>
    <property type="match status" value="1"/>
</dbReference>
<evidence type="ECO:0000256" key="2">
    <source>
        <dbReference type="ARBA" id="ARBA00022741"/>
    </source>
</evidence>
<dbReference type="AlphaFoldDB" id="A0AAD7UNU0"/>
<keyword evidence="1" id="KW-0808">Transferase</keyword>
<evidence type="ECO:0000256" key="3">
    <source>
        <dbReference type="ARBA" id="ARBA00022777"/>
    </source>
</evidence>
<reference evidence="7" key="1">
    <citation type="submission" date="2023-01" db="EMBL/GenBank/DDBJ databases">
        <title>Metagenome sequencing of chrysophaentin producing Chrysophaeum taylorii.</title>
        <authorList>
            <person name="Davison J."/>
            <person name="Bewley C."/>
        </authorList>
    </citation>
    <scope>NUCLEOTIDE SEQUENCE</scope>
    <source>
        <strain evidence="7">NIES-1699</strain>
    </source>
</reference>
<accession>A0AAD7UNU0</accession>
<dbReference type="InterPro" id="IPR051681">
    <property type="entry name" value="Ser/Thr_Kinases-Pseudokinases"/>
</dbReference>
<evidence type="ECO:0000313" key="8">
    <source>
        <dbReference type="Proteomes" id="UP001230188"/>
    </source>
</evidence>
<dbReference type="InterPro" id="IPR011009">
    <property type="entry name" value="Kinase-like_dom_sf"/>
</dbReference>
<keyword evidence="2" id="KW-0547">Nucleotide-binding</keyword>
<dbReference type="SMART" id="SM00220">
    <property type="entry name" value="S_TKc"/>
    <property type="match status" value="1"/>
</dbReference>
<dbReference type="GO" id="GO:0005524">
    <property type="term" value="F:ATP binding"/>
    <property type="evidence" value="ECO:0007669"/>
    <property type="project" value="UniProtKB-KW"/>
</dbReference>
<dbReference type="EMBL" id="JAQMWT010000020">
    <property type="protein sequence ID" value="KAJ8613877.1"/>
    <property type="molecule type" value="Genomic_DNA"/>
</dbReference>
<feature type="domain" description="Protein kinase" evidence="6">
    <location>
        <begin position="54"/>
        <end position="322"/>
    </location>
</feature>
<dbReference type="Pfam" id="PF07714">
    <property type="entry name" value="PK_Tyr_Ser-Thr"/>
    <property type="match status" value="1"/>
</dbReference>
<name>A0AAD7UNU0_9STRA</name>
<dbReference type="Proteomes" id="UP001230188">
    <property type="component" value="Unassembled WGS sequence"/>
</dbReference>